<comment type="function">
    <text evidence="23">Transmembrane tyrosine-protein kinase that may modulate TEK/TIE2 activity and contribute to the regulation of angiogenesis.</text>
</comment>
<dbReference type="Proteomes" id="UP000694393">
    <property type="component" value="Unplaced"/>
</dbReference>
<keyword evidence="4" id="KW-1003">Cell membrane</keyword>
<dbReference type="FunFam" id="2.60.40.10:FF:000591">
    <property type="entry name" value="tyrosine-protein kinase receptor Tie-1 isoform X1"/>
    <property type="match status" value="1"/>
</dbReference>
<evidence type="ECO:0000256" key="8">
    <source>
        <dbReference type="ARBA" id="ARBA00022679"/>
    </source>
</evidence>
<evidence type="ECO:0000256" key="22">
    <source>
        <dbReference type="ARBA" id="ARBA00051243"/>
    </source>
</evidence>
<evidence type="ECO:0000256" key="26">
    <source>
        <dbReference type="PROSITE-ProRule" id="PRU00076"/>
    </source>
</evidence>
<dbReference type="CDD" id="cd00063">
    <property type="entry name" value="FN3"/>
    <property type="match status" value="3"/>
</dbReference>
<accession>A0A8C8RXY4</accession>
<evidence type="ECO:0000313" key="34">
    <source>
        <dbReference type="Ensembl" id="ENSPCEP00000012329.1"/>
    </source>
</evidence>
<dbReference type="SUPFAM" id="SSF56112">
    <property type="entry name" value="Protein kinase-like (PK-like)"/>
    <property type="match status" value="1"/>
</dbReference>
<dbReference type="GO" id="GO:0005886">
    <property type="term" value="C:plasma membrane"/>
    <property type="evidence" value="ECO:0007669"/>
    <property type="project" value="UniProtKB-SubCell"/>
</dbReference>
<keyword evidence="8" id="KW-0808">Transferase</keyword>
<evidence type="ECO:0000256" key="4">
    <source>
        <dbReference type="ARBA" id="ARBA00022475"/>
    </source>
</evidence>
<feature type="disulfide bond" evidence="26">
    <location>
        <begin position="330"/>
        <end position="339"/>
    </location>
</feature>
<evidence type="ECO:0000313" key="35">
    <source>
        <dbReference type="Proteomes" id="UP000694393"/>
    </source>
</evidence>
<dbReference type="PROSITE" id="PS50853">
    <property type="entry name" value="FN3"/>
    <property type="match status" value="2"/>
</dbReference>
<feature type="disulfide bond" evidence="26">
    <location>
        <begin position="241"/>
        <end position="250"/>
    </location>
</feature>
<dbReference type="PROSITE" id="PS00022">
    <property type="entry name" value="EGF_1"/>
    <property type="match status" value="3"/>
</dbReference>
<protein>
    <recommendedName>
        <fullName evidence="25">Tyrosine-protein kinase receptor Tie-1</fullName>
        <ecNumber evidence="3">2.7.10.1</ecNumber>
    </recommendedName>
</protein>
<comment type="caution">
    <text evidence="26">Lacks conserved residue(s) required for the propagation of feature annotation.</text>
</comment>
<dbReference type="Pfam" id="PF00041">
    <property type="entry name" value="fn3"/>
    <property type="match status" value="1"/>
</dbReference>
<dbReference type="SMART" id="SM00181">
    <property type="entry name" value="EGF"/>
    <property type="match status" value="3"/>
</dbReference>
<evidence type="ECO:0000256" key="15">
    <source>
        <dbReference type="ARBA" id="ARBA00022989"/>
    </source>
</evidence>
<evidence type="ECO:0000256" key="6">
    <source>
        <dbReference type="ARBA" id="ARBA00022553"/>
    </source>
</evidence>
<comment type="subunit">
    <text evidence="24">Heterodimer with TEK/TIE2. Interacts with SVEP1 (via C-terminus).</text>
</comment>
<evidence type="ECO:0000256" key="3">
    <source>
        <dbReference type="ARBA" id="ARBA00011902"/>
    </source>
</evidence>
<dbReference type="InterPro" id="IPR050122">
    <property type="entry name" value="RTK"/>
</dbReference>
<dbReference type="CDD" id="cd00054">
    <property type="entry name" value="EGF_CA"/>
    <property type="match status" value="2"/>
</dbReference>
<dbReference type="PANTHER" id="PTHR24416">
    <property type="entry name" value="TYROSINE-PROTEIN KINASE RECEPTOR"/>
    <property type="match status" value="1"/>
</dbReference>
<keyword evidence="16 28" id="KW-0472">Membrane</keyword>
<dbReference type="FunFam" id="2.60.40.10:FF:001615">
    <property type="entry name" value="Tyrosine-protein kinase receptor Tie-1 isoform B"/>
    <property type="match status" value="1"/>
</dbReference>
<dbReference type="Ensembl" id="ENSPCET00000012763.1">
    <property type="protein sequence ID" value="ENSPCEP00000012329.1"/>
    <property type="gene ID" value="ENSPCEG00000008124.1"/>
</dbReference>
<keyword evidence="11" id="KW-0677">Repeat</keyword>
<dbReference type="Gene3D" id="2.170.300.10">
    <property type="entry name" value="Tie2 ligand-binding domain superfamily"/>
    <property type="match status" value="1"/>
</dbReference>
<dbReference type="Pfam" id="PF00047">
    <property type="entry name" value="ig"/>
    <property type="match status" value="1"/>
</dbReference>
<dbReference type="InterPro" id="IPR036179">
    <property type="entry name" value="Ig-like_dom_sf"/>
</dbReference>
<feature type="domain" description="EGF-like" evidence="31">
    <location>
        <begin position="215"/>
        <end position="251"/>
    </location>
</feature>
<dbReference type="InterPro" id="IPR001245">
    <property type="entry name" value="Ser-Thr/Tyr_kinase_cat_dom"/>
</dbReference>
<keyword evidence="14 27" id="KW-0067">ATP-binding</keyword>
<dbReference type="PROSITE" id="PS00109">
    <property type="entry name" value="PROTEIN_KINASE_TYR"/>
    <property type="match status" value="1"/>
</dbReference>
<keyword evidence="9 28" id="KW-0812">Transmembrane</keyword>
<dbReference type="PROSITE" id="PS01186">
    <property type="entry name" value="EGF_2"/>
    <property type="match status" value="1"/>
</dbReference>
<dbReference type="InterPro" id="IPR013151">
    <property type="entry name" value="Immunoglobulin_dom"/>
</dbReference>
<keyword evidence="7" id="KW-0037">Angiogenesis</keyword>
<dbReference type="SMART" id="SM00409">
    <property type="entry name" value="IG"/>
    <property type="match status" value="2"/>
</dbReference>
<dbReference type="InterPro" id="IPR036116">
    <property type="entry name" value="FN3_sf"/>
</dbReference>
<feature type="domain" description="Ig-like" evidence="32">
    <location>
        <begin position="346"/>
        <end position="437"/>
    </location>
</feature>
<dbReference type="InterPro" id="IPR011009">
    <property type="entry name" value="Kinase-like_dom_sf"/>
</dbReference>
<dbReference type="SMART" id="SM00060">
    <property type="entry name" value="FN3"/>
    <property type="match status" value="3"/>
</dbReference>
<evidence type="ECO:0000256" key="7">
    <source>
        <dbReference type="ARBA" id="ARBA00022657"/>
    </source>
</evidence>
<evidence type="ECO:0000256" key="20">
    <source>
        <dbReference type="ARBA" id="ARBA00023180"/>
    </source>
</evidence>
<dbReference type="Pfam" id="PF07714">
    <property type="entry name" value="PK_Tyr_Ser-Thr"/>
    <property type="match status" value="1"/>
</dbReference>
<evidence type="ECO:0000256" key="10">
    <source>
        <dbReference type="ARBA" id="ARBA00022729"/>
    </source>
</evidence>
<dbReference type="InterPro" id="IPR000742">
    <property type="entry name" value="EGF"/>
</dbReference>
<evidence type="ECO:0000256" key="23">
    <source>
        <dbReference type="ARBA" id="ARBA00056816"/>
    </source>
</evidence>
<keyword evidence="18 26" id="KW-1015">Disulfide bond</keyword>
<dbReference type="GO" id="GO:0005524">
    <property type="term" value="F:ATP binding"/>
    <property type="evidence" value="ECO:0007669"/>
    <property type="project" value="UniProtKB-UniRule"/>
</dbReference>
<evidence type="ECO:0000256" key="1">
    <source>
        <dbReference type="ARBA" id="ARBA00004251"/>
    </source>
</evidence>
<dbReference type="GO" id="GO:0009888">
    <property type="term" value="P:tissue development"/>
    <property type="evidence" value="ECO:0007669"/>
    <property type="project" value="UniProtKB-ARBA"/>
</dbReference>
<dbReference type="Gene3D" id="1.10.510.10">
    <property type="entry name" value="Transferase(Phosphotransferase) domain 1"/>
    <property type="match status" value="1"/>
</dbReference>
<name>A0A8C8RXY4_9SAUR</name>
<evidence type="ECO:0000256" key="14">
    <source>
        <dbReference type="ARBA" id="ARBA00022840"/>
    </source>
</evidence>
<dbReference type="SUPFAM" id="SSF49265">
    <property type="entry name" value="Fibronectin type III"/>
    <property type="match status" value="2"/>
</dbReference>
<dbReference type="FunFam" id="1.10.510.10:FF:000123">
    <property type="entry name" value="Tyrosine-protein kinase receptor Tie-1"/>
    <property type="match status" value="1"/>
</dbReference>
<dbReference type="GO" id="GO:0001525">
    <property type="term" value="P:angiogenesis"/>
    <property type="evidence" value="ECO:0007669"/>
    <property type="project" value="UniProtKB-KW"/>
</dbReference>
<dbReference type="InterPro" id="IPR003599">
    <property type="entry name" value="Ig_sub"/>
</dbReference>
<dbReference type="SUPFAM" id="SSF48726">
    <property type="entry name" value="Immunoglobulin"/>
    <property type="match status" value="2"/>
</dbReference>
<feature type="signal peptide" evidence="29">
    <location>
        <begin position="1"/>
        <end position="19"/>
    </location>
</feature>
<evidence type="ECO:0000256" key="2">
    <source>
        <dbReference type="ARBA" id="ARBA00006692"/>
    </source>
</evidence>
<dbReference type="FunFam" id="2.60.40.10:FF:000583">
    <property type="entry name" value="tyrosine-protein kinase receptor Tie-1 isoform X2"/>
    <property type="match status" value="1"/>
</dbReference>
<dbReference type="Gene3D" id="2.60.40.10">
    <property type="entry name" value="Immunoglobulins"/>
    <property type="match status" value="4"/>
</dbReference>
<evidence type="ECO:0000259" key="33">
    <source>
        <dbReference type="PROSITE" id="PS50853"/>
    </source>
</evidence>
<evidence type="ECO:0000256" key="28">
    <source>
        <dbReference type="SAM" id="Phobius"/>
    </source>
</evidence>
<feature type="domain" description="Fibronectin type-III" evidence="33">
    <location>
        <begin position="444"/>
        <end position="540"/>
    </location>
</feature>
<dbReference type="PROSITE" id="PS50011">
    <property type="entry name" value="PROTEIN_KINASE_DOM"/>
    <property type="match status" value="1"/>
</dbReference>
<keyword evidence="5 26" id="KW-0245">EGF-like domain</keyword>
<dbReference type="AlphaFoldDB" id="A0A8C8RXY4"/>
<dbReference type="PROSITE" id="PS00107">
    <property type="entry name" value="PROTEIN_KINASE_ATP"/>
    <property type="match status" value="1"/>
</dbReference>
<dbReference type="FunFam" id="2.170.300.10:FF:000003">
    <property type="entry name" value="tyrosine-protein kinase receptor Tie-1 isoform X1"/>
    <property type="match status" value="1"/>
</dbReference>
<feature type="domain" description="Fibronectin type-III" evidence="33">
    <location>
        <begin position="639"/>
        <end position="732"/>
    </location>
</feature>
<evidence type="ECO:0000256" key="5">
    <source>
        <dbReference type="ARBA" id="ARBA00022536"/>
    </source>
</evidence>
<proteinExistence type="inferred from homology"/>
<comment type="subcellular location">
    <subcellularLocation>
        <location evidence="1">Cell membrane</location>
        <topology evidence="1">Single-pass type I membrane protein</topology>
    </subcellularLocation>
</comment>
<dbReference type="InterPro" id="IPR017441">
    <property type="entry name" value="Protein_kinase_ATP_BS"/>
</dbReference>
<dbReference type="SMART" id="SM00219">
    <property type="entry name" value="TyrKc"/>
    <property type="match status" value="1"/>
</dbReference>
<dbReference type="EC" id="2.7.10.1" evidence="3"/>
<comment type="catalytic activity">
    <reaction evidence="22">
        <text>L-tyrosyl-[protein] + ATP = O-phospho-L-tyrosyl-[protein] + ADP + H(+)</text>
        <dbReference type="Rhea" id="RHEA:10596"/>
        <dbReference type="Rhea" id="RHEA-COMP:10136"/>
        <dbReference type="Rhea" id="RHEA-COMP:20101"/>
        <dbReference type="ChEBI" id="CHEBI:15378"/>
        <dbReference type="ChEBI" id="CHEBI:30616"/>
        <dbReference type="ChEBI" id="CHEBI:46858"/>
        <dbReference type="ChEBI" id="CHEBI:61978"/>
        <dbReference type="ChEBI" id="CHEBI:456216"/>
        <dbReference type="EC" id="2.7.10.1"/>
    </reaction>
</comment>
<keyword evidence="15 28" id="KW-1133">Transmembrane helix</keyword>
<keyword evidence="19" id="KW-0675">Receptor</keyword>
<keyword evidence="20" id="KW-0325">Glycoprotein</keyword>
<organism evidence="34 35">
    <name type="scientific">Pelusios castaneus</name>
    <name type="common">West African mud turtle</name>
    <dbReference type="NCBI Taxonomy" id="367368"/>
    <lineage>
        <taxon>Eukaryota</taxon>
        <taxon>Metazoa</taxon>
        <taxon>Chordata</taxon>
        <taxon>Craniata</taxon>
        <taxon>Vertebrata</taxon>
        <taxon>Euteleostomi</taxon>
        <taxon>Archelosauria</taxon>
        <taxon>Testudinata</taxon>
        <taxon>Testudines</taxon>
        <taxon>Pleurodira</taxon>
        <taxon>Pelomedusidae</taxon>
        <taxon>Pelusios</taxon>
    </lineage>
</organism>
<dbReference type="PROSITE" id="PS50026">
    <property type="entry name" value="EGF_3"/>
    <property type="match status" value="2"/>
</dbReference>
<dbReference type="InterPro" id="IPR000719">
    <property type="entry name" value="Prot_kinase_dom"/>
</dbReference>
<evidence type="ECO:0000256" key="12">
    <source>
        <dbReference type="ARBA" id="ARBA00022741"/>
    </source>
</evidence>
<dbReference type="Gene3D" id="3.30.200.20">
    <property type="entry name" value="Phosphorylase Kinase, domain 1"/>
    <property type="match status" value="1"/>
</dbReference>
<dbReference type="GO" id="GO:0045766">
    <property type="term" value="P:positive regulation of angiogenesis"/>
    <property type="evidence" value="ECO:0007669"/>
    <property type="project" value="TreeGrafter"/>
</dbReference>
<feature type="binding site" evidence="27">
    <location>
        <position position="864"/>
    </location>
    <ligand>
        <name>ATP</name>
        <dbReference type="ChEBI" id="CHEBI:30616"/>
    </ligand>
</feature>
<keyword evidence="12 27" id="KW-0547">Nucleotide-binding</keyword>
<dbReference type="InterPro" id="IPR013783">
    <property type="entry name" value="Ig-like_fold"/>
</dbReference>
<evidence type="ECO:0000259" key="31">
    <source>
        <dbReference type="PROSITE" id="PS50026"/>
    </source>
</evidence>
<dbReference type="GO" id="GO:0043235">
    <property type="term" value="C:receptor complex"/>
    <property type="evidence" value="ECO:0007669"/>
    <property type="project" value="TreeGrafter"/>
</dbReference>
<reference evidence="34" key="1">
    <citation type="submission" date="2025-08" db="UniProtKB">
        <authorList>
            <consortium name="Ensembl"/>
        </authorList>
    </citation>
    <scope>IDENTIFICATION</scope>
</reference>
<evidence type="ECO:0000256" key="27">
    <source>
        <dbReference type="PROSITE-ProRule" id="PRU10141"/>
    </source>
</evidence>
<dbReference type="GO" id="GO:0007169">
    <property type="term" value="P:cell surface receptor protein tyrosine kinase signaling pathway"/>
    <property type="evidence" value="ECO:0007669"/>
    <property type="project" value="TreeGrafter"/>
</dbReference>
<evidence type="ECO:0000256" key="24">
    <source>
        <dbReference type="ARBA" id="ARBA00065364"/>
    </source>
</evidence>
<evidence type="ECO:0000256" key="18">
    <source>
        <dbReference type="ARBA" id="ARBA00023157"/>
    </source>
</evidence>
<evidence type="ECO:0000256" key="11">
    <source>
        <dbReference type="ARBA" id="ARBA00022737"/>
    </source>
</evidence>
<dbReference type="InterPro" id="IPR003961">
    <property type="entry name" value="FN3_dom"/>
</dbReference>
<keyword evidence="17" id="KW-0829">Tyrosine-protein kinase</keyword>
<evidence type="ECO:0000259" key="32">
    <source>
        <dbReference type="PROSITE" id="PS50835"/>
    </source>
</evidence>
<keyword evidence="35" id="KW-1185">Reference proteome</keyword>
<keyword evidence="13" id="KW-0418">Kinase</keyword>
<dbReference type="PANTHER" id="PTHR24416:SF341">
    <property type="entry name" value="TYROSINE-PROTEIN KINASE RECEPTOR TIE-1"/>
    <property type="match status" value="1"/>
</dbReference>
<evidence type="ECO:0000259" key="30">
    <source>
        <dbReference type="PROSITE" id="PS50011"/>
    </source>
</evidence>
<evidence type="ECO:0000256" key="21">
    <source>
        <dbReference type="ARBA" id="ARBA00023319"/>
    </source>
</evidence>
<reference evidence="34" key="2">
    <citation type="submission" date="2025-09" db="UniProtKB">
        <authorList>
            <consortium name="Ensembl"/>
        </authorList>
    </citation>
    <scope>IDENTIFICATION</scope>
</reference>
<dbReference type="InterPro" id="IPR007110">
    <property type="entry name" value="Ig-like_dom"/>
</dbReference>
<keyword evidence="6" id="KW-0597">Phosphoprotein</keyword>
<feature type="transmembrane region" description="Helical" evidence="28">
    <location>
        <begin position="755"/>
        <end position="780"/>
    </location>
</feature>
<evidence type="ECO:0000256" key="13">
    <source>
        <dbReference type="ARBA" id="ARBA00022777"/>
    </source>
</evidence>
<dbReference type="InterPro" id="IPR008266">
    <property type="entry name" value="Tyr_kinase_AS"/>
</dbReference>
<dbReference type="PRINTS" id="PR00109">
    <property type="entry name" value="TYRKINASE"/>
</dbReference>
<comment type="similarity">
    <text evidence="2">Belongs to the protein kinase superfamily. CAMK Ser/Thr protein kinase family.</text>
</comment>
<dbReference type="PROSITE" id="PS50835">
    <property type="entry name" value="IG_LIKE"/>
    <property type="match status" value="1"/>
</dbReference>
<keyword evidence="10 29" id="KW-0732">Signal</keyword>
<evidence type="ECO:0000256" key="9">
    <source>
        <dbReference type="ARBA" id="ARBA00022692"/>
    </source>
</evidence>
<dbReference type="InterPro" id="IPR020635">
    <property type="entry name" value="Tyr_kinase_cat_dom"/>
</dbReference>
<evidence type="ECO:0000256" key="16">
    <source>
        <dbReference type="ARBA" id="ARBA00023136"/>
    </source>
</evidence>
<dbReference type="GO" id="GO:0004714">
    <property type="term" value="F:transmembrane receptor protein tyrosine kinase activity"/>
    <property type="evidence" value="ECO:0007669"/>
    <property type="project" value="UniProtKB-EC"/>
</dbReference>
<feature type="chain" id="PRO_5034070543" description="Tyrosine-protein kinase receptor Tie-1" evidence="29">
    <location>
        <begin position="20"/>
        <end position="1132"/>
    </location>
</feature>
<feature type="domain" description="EGF-like" evidence="31">
    <location>
        <begin position="311"/>
        <end position="340"/>
    </location>
</feature>
<evidence type="ECO:0000256" key="17">
    <source>
        <dbReference type="ARBA" id="ARBA00023137"/>
    </source>
</evidence>
<dbReference type="FunFam" id="3.30.200.20:FF:000113">
    <property type="entry name" value="Putative tyrosine-protein kinase receptor Tie-1"/>
    <property type="match status" value="1"/>
</dbReference>
<feature type="domain" description="Protein kinase" evidence="30">
    <location>
        <begin position="833"/>
        <end position="1105"/>
    </location>
</feature>
<evidence type="ECO:0000256" key="25">
    <source>
        <dbReference type="ARBA" id="ARBA00072428"/>
    </source>
</evidence>
<sequence length="1132" mass="125801">MLWLMPRCALSGPWLLISALSHTGAILDMTLIANVQSPSHSSFYLSCVMGERDVSYLHIERDNKIVMTHPNTRFQSYRNRSNEVQARGFSMADLVGILYCLGKTQTEQARVVYVHNSRNAHLVPLKVTQTVSLADSVTFSAKVLQEKKTDVMWKRNGSYFQTTVRSEVKDELFALTLPDVGLSENGVYSATFMGDSPLSSAFYRLIVRGCPAKKWGPSCEKDCPDCSNGGVCHDRVGVCICPPGFMGTRCEKACREGRFGRNCQEQCNSDQGCKGLNFCLPDPYGCSCAAGWSGSQCSEACPLGSYGADCALECHCQNGGTCNRFSGCVCPSGWHGEHCEKSDRTPQIISLETELEFNLGSEPVISCITTGNPPSVRDSVELRKADGTVLTSIKAIMETEKTTYEFLVPMLTMADTGLWECRVSTSVGQDNRRVRVSVKVPPVPLSPPRLLAKQSRKLVVSPVDGFCGDGPITAIKLLYKPKNSTSPWSSIVVDNSENITLMNLRPVTAYLVRVQLTRPGDKGEGAMGPQAVMVTECPEPTAQPVIESWSIEGKNTLYVNWNLPNHDELADGFIVRLLDSAKMLVREINITSMLVHAARIPNLEFNKEYGLEVLVYHCTGLGPPSDLYRVMVNSKGPSSPRSLSAEPFPDTTIKLSWQIPEYPNGGITKYIVELQQLGGSSEPQWVDTDSGGETVKIIRGLNASTWYQFRVRANSHVPGEWSEPVKAETLGDGEWIQVPSLESQDAPPSGIDQQLLLAIIGSVSVTCFTILFALLALFLIKKNFFHRRRTFTYQSGSGEETILQFNSGTLTLTRRPKPQPEPLSYPILEWEDIKFEDMIGEGNFGQVIRAMIKKDGLKMNAAVKMLKEFASENDHRDFAGELEVLCKLGHHPNIINLLGACENKGYLYIAIEYAPYGNLLDFLRKSRVLETDPAFAKEHGTASTLTSQQLLQFASDVAKGMQYLSEKQFIHRDLAARNILVGENLASKIADFGLSRGEEVYVKKTMGRLPVRWMAIESLNYSVYTTKSDVWSFGVLLWEIVSLGGTPYCGMTCAELYEKLPQGYRMEKPRNCDDEVYELMRLCWRDRPYERPPFAQISLQLSRMLEARKAYVNMALFENFTYAGIDATAEEA</sequence>
<evidence type="ECO:0000256" key="19">
    <source>
        <dbReference type="ARBA" id="ARBA00023170"/>
    </source>
</evidence>
<evidence type="ECO:0000256" key="29">
    <source>
        <dbReference type="SAM" id="SignalP"/>
    </source>
</evidence>
<keyword evidence="21" id="KW-0393">Immunoglobulin domain</keyword>